<feature type="region of interest" description="Disordered" evidence="1">
    <location>
        <begin position="109"/>
        <end position="144"/>
    </location>
</feature>
<dbReference type="Ensembl" id="ENSCSAVT00000017467.1">
    <property type="protein sequence ID" value="ENSCSAVP00000017278.1"/>
    <property type="gene ID" value="ENSCSAVG00000010174.1"/>
</dbReference>
<evidence type="ECO:0000256" key="1">
    <source>
        <dbReference type="SAM" id="MobiDB-lite"/>
    </source>
</evidence>
<sequence length="144" mass="15699">MTSCGDDAPVLGIPGTKWSHPETFPLLSCASSIANLASNPTNSEPLDQTDNAALKQRLEAYWAQVLCYQQNKAHMNKATGTTEQHSNVEEAKRIMQQLIVASATQPPVTMSWPGITNQRSPYTSRDPPPLIPMSPPTYTHNPAV</sequence>
<evidence type="ECO:0000313" key="3">
    <source>
        <dbReference type="Proteomes" id="UP000007875"/>
    </source>
</evidence>
<reference evidence="2" key="3">
    <citation type="submission" date="2025-09" db="UniProtKB">
        <authorList>
            <consortium name="Ensembl"/>
        </authorList>
    </citation>
    <scope>IDENTIFICATION</scope>
</reference>
<dbReference type="Proteomes" id="UP000007875">
    <property type="component" value="Unassembled WGS sequence"/>
</dbReference>
<name>H2ZI62_CIOSA</name>
<reference evidence="3" key="1">
    <citation type="submission" date="2003-08" db="EMBL/GenBank/DDBJ databases">
        <authorList>
            <person name="Birren B."/>
            <person name="Nusbaum C."/>
            <person name="Abebe A."/>
            <person name="Abouelleil A."/>
            <person name="Adekoya E."/>
            <person name="Ait-zahra M."/>
            <person name="Allen N."/>
            <person name="Allen T."/>
            <person name="An P."/>
            <person name="Anderson M."/>
            <person name="Anderson S."/>
            <person name="Arachchi H."/>
            <person name="Armbruster J."/>
            <person name="Bachantsang P."/>
            <person name="Baldwin J."/>
            <person name="Barry A."/>
            <person name="Bayul T."/>
            <person name="Blitshsteyn B."/>
            <person name="Bloom T."/>
            <person name="Blye J."/>
            <person name="Boguslavskiy L."/>
            <person name="Borowsky M."/>
            <person name="Boukhgalter B."/>
            <person name="Brunache A."/>
            <person name="Butler J."/>
            <person name="Calixte N."/>
            <person name="Calvo S."/>
            <person name="Camarata J."/>
            <person name="Campo K."/>
            <person name="Chang J."/>
            <person name="Cheshatsang Y."/>
            <person name="Citroen M."/>
            <person name="Collymore A."/>
            <person name="Considine T."/>
            <person name="Cook A."/>
            <person name="Cooke P."/>
            <person name="Corum B."/>
            <person name="Cuomo C."/>
            <person name="David R."/>
            <person name="Dawoe T."/>
            <person name="Degray S."/>
            <person name="Dodge S."/>
            <person name="Dooley K."/>
            <person name="Dorje P."/>
            <person name="Dorjee K."/>
            <person name="Dorris L."/>
            <person name="Duffey N."/>
            <person name="Dupes A."/>
            <person name="Elkins T."/>
            <person name="Engels R."/>
            <person name="Erickson J."/>
            <person name="Farina A."/>
            <person name="Faro S."/>
            <person name="Ferreira P."/>
            <person name="Fischer H."/>
            <person name="Fitzgerald M."/>
            <person name="Foley K."/>
            <person name="Gage D."/>
            <person name="Galagan J."/>
            <person name="Gearin G."/>
            <person name="Gnerre S."/>
            <person name="Gnirke A."/>
            <person name="Goyette A."/>
            <person name="Graham J."/>
            <person name="Grandbois E."/>
            <person name="Gyaltsen K."/>
            <person name="Hafez N."/>
            <person name="Hagopian D."/>
            <person name="Hagos B."/>
            <person name="Hall J."/>
            <person name="Hatcher B."/>
            <person name="Heller A."/>
            <person name="Higgins H."/>
            <person name="Honan T."/>
            <person name="Horn A."/>
            <person name="Houde N."/>
            <person name="Hughes L."/>
            <person name="Hulme W."/>
            <person name="Husby E."/>
            <person name="Iliev I."/>
            <person name="Jaffe D."/>
            <person name="Jones C."/>
            <person name="Kamal M."/>
            <person name="Kamat A."/>
            <person name="Kamvysselis M."/>
            <person name="Karlsson E."/>
            <person name="Kells C."/>
            <person name="Kieu A."/>
            <person name="Kisner P."/>
            <person name="Kodira C."/>
            <person name="Kulbokas E."/>
            <person name="Labutti K."/>
            <person name="Lama D."/>
            <person name="Landers T."/>
            <person name="Leger J."/>
            <person name="Levine S."/>
            <person name="Lewis D."/>
            <person name="Lewis T."/>
            <person name="Lindblad-toh K."/>
            <person name="Liu X."/>
            <person name="Lokyitsang T."/>
            <person name="Lokyitsang Y."/>
            <person name="Lucien O."/>
            <person name="Lui A."/>
            <person name="Ma L.J."/>
            <person name="Mabbitt R."/>
            <person name="Macdonald J."/>
            <person name="Maclean C."/>
            <person name="Major J."/>
            <person name="Manning J."/>
            <person name="Marabella R."/>
            <person name="Maru K."/>
            <person name="Matthews C."/>
            <person name="Mauceli E."/>
            <person name="Mccarthy M."/>
            <person name="Mcdonough S."/>
            <person name="Mcghee T."/>
            <person name="Meldrim J."/>
            <person name="Meneus L."/>
            <person name="Mesirov J."/>
            <person name="Mihalev A."/>
            <person name="Mihova T."/>
            <person name="Mikkelsen T."/>
            <person name="Mlenga V."/>
            <person name="Moru K."/>
            <person name="Mozes J."/>
            <person name="Mulrain L."/>
            <person name="Munson G."/>
            <person name="Naylor J."/>
            <person name="Newes C."/>
            <person name="Nguyen C."/>
            <person name="Nguyen N."/>
            <person name="Nguyen T."/>
            <person name="Nicol R."/>
            <person name="Nielsen C."/>
            <person name="Nizzari M."/>
            <person name="Norbu C."/>
            <person name="Norbu N."/>
            <person name="O'donnell P."/>
            <person name="Okoawo O."/>
            <person name="O'leary S."/>
            <person name="Omotosho B."/>
            <person name="O'neill K."/>
            <person name="Osman S."/>
            <person name="Parker S."/>
            <person name="Perrin D."/>
            <person name="Phunkhang P."/>
            <person name="Piqani B."/>
            <person name="Purcell S."/>
            <person name="Rachupka T."/>
            <person name="Ramasamy U."/>
            <person name="Rameau R."/>
            <person name="Ray V."/>
            <person name="Raymond C."/>
            <person name="Retta R."/>
            <person name="Richardson S."/>
            <person name="Rise C."/>
            <person name="Rodriguez J."/>
            <person name="Rogers J."/>
            <person name="Rogov P."/>
            <person name="Rutman M."/>
            <person name="Schupbach R."/>
            <person name="Seaman C."/>
            <person name="Settipalli S."/>
            <person name="Sharpe T."/>
            <person name="Sheridan J."/>
            <person name="Sherpa N."/>
            <person name="Shi J."/>
            <person name="Smirnov S."/>
            <person name="Smith C."/>
            <person name="Sougnez C."/>
            <person name="Spencer B."/>
            <person name="Stalker J."/>
            <person name="Stange-thomann N."/>
            <person name="Stavropoulos S."/>
            <person name="Stetson K."/>
            <person name="Stone C."/>
            <person name="Stone S."/>
            <person name="Stubbs M."/>
            <person name="Talamas J."/>
            <person name="Tchuinga P."/>
            <person name="Tenzing P."/>
            <person name="Tesfaye S."/>
            <person name="Theodore J."/>
            <person name="Thoulutsang Y."/>
            <person name="Topham K."/>
            <person name="Towey S."/>
            <person name="Tsamla T."/>
            <person name="Tsomo N."/>
            <person name="Vallee D."/>
            <person name="Vassiliev H."/>
            <person name="Venkataraman V."/>
            <person name="Vinson J."/>
            <person name="Vo A."/>
            <person name="Wade C."/>
            <person name="Wang S."/>
            <person name="Wangchuk T."/>
            <person name="Wangdi T."/>
            <person name="Whittaker C."/>
            <person name="Wilkinson J."/>
            <person name="Wu Y."/>
            <person name="Wyman D."/>
            <person name="Yadav S."/>
            <person name="Yang S."/>
            <person name="Yang X."/>
            <person name="Yeager S."/>
            <person name="Yee E."/>
            <person name="Young G."/>
            <person name="Zainoun J."/>
            <person name="Zembeck L."/>
            <person name="Zimmer A."/>
            <person name="Zody M."/>
            <person name="Lander E."/>
        </authorList>
    </citation>
    <scope>NUCLEOTIDE SEQUENCE [LARGE SCALE GENOMIC DNA]</scope>
</reference>
<evidence type="ECO:0000313" key="2">
    <source>
        <dbReference type="Ensembl" id="ENSCSAVP00000017278.1"/>
    </source>
</evidence>
<protein>
    <submittedName>
        <fullName evidence="2">Uncharacterized protein</fullName>
    </submittedName>
</protein>
<keyword evidence="3" id="KW-1185">Reference proteome</keyword>
<dbReference type="HOGENOM" id="CLU_1800781_0_0_1"/>
<proteinExistence type="predicted"/>
<accession>H2ZI62</accession>
<dbReference type="AlphaFoldDB" id="H2ZI62"/>
<organism evidence="2 3">
    <name type="scientific">Ciona savignyi</name>
    <name type="common">Pacific transparent sea squirt</name>
    <dbReference type="NCBI Taxonomy" id="51511"/>
    <lineage>
        <taxon>Eukaryota</taxon>
        <taxon>Metazoa</taxon>
        <taxon>Chordata</taxon>
        <taxon>Tunicata</taxon>
        <taxon>Ascidiacea</taxon>
        <taxon>Phlebobranchia</taxon>
        <taxon>Cionidae</taxon>
        <taxon>Ciona</taxon>
    </lineage>
</organism>
<feature type="compositionally biased region" description="Polar residues" evidence="1">
    <location>
        <begin position="109"/>
        <end position="123"/>
    </location>
</feature>
<reference evidence="2" key="2">
    <citation type="submission" date="2025-08" db="UniProtKB">
        <authorList>
            <consortium name="Ensembl"/>
        </authorList>
    </citation>
    <scope>IDENTIFICATION</scope>
</reference>
<dbReference type="InParanoid" id="H2ZI62"/>
<feature type="compositionally biased region" description="Pro residues" evidence="1">
    <location>
        <begin position="126"/>
        <end position="135"/>
    </location>
</feature>